<evidence type="ECO:0000259" key="5">
    <source>
        <dbReference type="Pfam" id="PF17384"/>
    </source>
</evidence>
<evidence type="ECO:0000256" key="2">
    <source>
        <dbReference type="ARBA" id="ARBA00022517"/>
    </source>
</evidence>
<dbReference type="SUPFAM" id="SSF75420">
    <property type="entry name" value="YhbC-like, N-terminal domain"/>
    <property type="match status" value="1"/>
</dbReference>
<proteinExistence type="inferred from homology"/>
<dbReference type="InterPro" id="IPR028989">
    <property type="entry name" value="RimP_N"/>
</dbReference>
<evidence type="ECO:0000256" key="1">
    <source>
        <dbReference type="ARBA" id="ARBA00022490"/>
    </source>
</evidence>
<evidence type="ECO:0000313" key="6">
    <source>
        <dbReference type="EMBL" id="PKR79662.1"/>
    </source>
</evidence>
<dbReference type="Gene3D" id="3.30.300.70">
    <property type="entry name" value="RimP-like superfamily, N-terminal"/>
    <property type="match status" value="1"/>
</dbReference>
<keyword evidence="7" id="KW-1185">Reference proteome</keyword>
<dbReference type="OrthoDB" id="9789702at2"/>
<evidence type="ECO:0000256" key="3">
    <source>
        <dbReference type="HAMAP-Rule" id="MF_01077"/>
    </source>
</evidence>
<dbReference type="PANTHER" id="PTHR33867:SF1">
    <property type="entry name" value="RIBOSOME MATURATION FACTOR RIMP"/>
    <property type="match status" value="1"/>
</dbReference>
<dbReference type="GO" id="GO:0006412">
    <property type="term" value="P:translation"/>
    <property type="evidence" value="ECO:0007669"/>
    <property type="project" value="TreeGrafter"/>
</dbReference>
<comment type="function">
    <text evidence="3">Required for maturation of 30S ribosomal subunits.</text>
</comment>
<dbReference type="HAMAP" id="MF_01077">
    <property type="entry name" value="RimP"/>
    <property type="match status" value="1"/>
</dbReference>
<gene>
    <name evidence="3" type="primary">rimP</name>
    <name evidence="6" type="ORF">CW751_13925</name>
</gene>
<dbReference type="InterPro" id="IPR035956">
    <property type="entry name" value="RimP_N_sf"/>
</dbReference>
<dbReference type="Pfam" id="PF02576">
    <property type="entry name" value="RimP_N"/>
    <property type="match status" value="1"/>
</dbReference>
<dbReference type="EMBL" id="PJNI01000021">
    <property type="protein sequence ID" value="PKR79662.1"/>
    <property type="molecule type" value="Genomic_DNA"/>
</dbReference>
<evidence type="ECO:0000313" key="7">
    <source>
        <dbReference type="Proteomes" id="UP000236654"/>
    </source>
</evidence>
<dbReference type="Proteomes" id="UP000236654">
    <property type="component" value="Unassembled WGS sequence"/>
</dbReference>
<dbReference type="PANTHER" id="PTHR33867">
    <property type="entry name" value="RIBOSOME MATURATION FACTOR RIMP"/>
    <property type="match status" value="1"/>
</dbReference>
<feature type="domain" description="Ribosome maturation factor RimP N-terminal" evidence="4">
    <location>
        <begin position="15"/>
        <end position="79"/>
    </location>
</feature>
<reference evidence="6 7" key="1">
    <citation type="submission" date="2017-12" db="EMBL/GenBank/DDBJ databases">
        <title>The draft genome sequence of Brumimicrobium saltpan LHR20.</title>
        <authorList>
            <person name="Do Z.-J."/>
            <person name="Luo H.-R."/>
        </authorList>
    </citation>
    <scope>NUCLEOTIDE SEQUENCE [LARGE SCALE GENOMIC DNA]</scope>
    <source>
        <strain evidence="6 7">LHR20</strain>
    </source>
</reference>
<dbReference type="RefSeq" id="WP_101335642.1">
    <property type="nucleotide sequence ID" value="NZ_PJNI01000021.1"/>
</dbReference>
<dbReference type="GO" id="GO:0005829">
    <property type="term" value="C:cytosol"/>
    <property type="evidence" value="ECO:0007669"/>
    <property type="project" value="TreeGrafter"/>
</dbReference>
<dbReference type="InterPro" id="IPR003728">
    <property type="entry name" value="Ribosome_maturation_RimP"/>
</dbReference>
<dbReference type="SUPFAM" id="SSF74942">
    <property type="entry name" value="YhbC-like, C-terminal domain"/>
    <property type="match status" value="1"/>
</dbReference>
<keyword evidence="1 3" id="KW-0963">Cytoplasm</keyword>
<comment type="similarity">
    <text evidence="3">Belongs to the RimP family.</text>
</comment>
<keyword evidence="2 3" id="KW-0690">Ribosome biogenesis</keyword>
<evidence type="ECO:0000259" key="4">
    <source>
        <dbReference type="Pfam" id="PF02576"/>
    </source>
</evidence>
<comment type="subcellular location">
    <subcellularLocation>
        <location evidence="3">Cytoplasm</location>
    </subcellularLocation>
</comment>
<feature type="domain" description="Ribosome maturation factor RimP C-terminal" evidence="5">
    <location>
        <begin position="85"/>
        <end position="130"/>
    </location>
</feature>
<dbReference type="InterPro" id="IPR036847">
    <property type="entry name" value="RimP_C_sf"/>
</dbReference>
<comment type="caution">
    <text evidence="6">The sequence shown here is derived from an EMBL/GenBank/DDBJ whole genome shotgun (WGS) entry which is preliminary data.</text>
</comment>
<dbReference type="GO" id="GO:0000028">
    <property type="term" value="P:ribosomal small subunit assembly"/>
    <property type="evidence" value="ECO:0007669"/>
    <property type="project" value="TreeGrafter"/>
</dbReference>
<dbReference type="NCBIfam" id="NF002531">
    <property type="entry name" value="PRK02001.1"/>
    <property type="match status" value="1"/>
</dbReference>
<protein>
    <recommendedName>
        <fullName evidence="3">Ribosome maturation factor RimP</fullName>
    </recommendedName>
</protein>
<dbReference type="InterPro" id="IPR028998">
    <property type="entry name" value="RimP_C"/>
</dbReference>
<dbReference type="Pfam" id="PF17384">
    <property type="entry name" value="DUF150_C"/>
    <property type="match status" value="1"/>
</dbReference>
<dbReference type="AlphaFoldDB" id="A0A2I0QZA4"/>
<sequence>MLKKKEIEKLALERIEELNSGLFIVEILISTKNVIQVKLDKEDGNVSITECVSVSRNIEHNLDREKQDFELQVSSAGLDQPFRVLKQYIKNIGQEVKVHLKEKNKTIEGVLKHADKEKIILETSTKERLEGKKKKVLVVQEHEFKHDEIKETKIIISFKK</sequence>
<accession>A0A2I0QZA4</accession>
<organism evidence="6 7">
    <name type="scientific">Brumimicrobium salinarum</name>
    <dbReference type="NCBI Taxonomy" id="2058658"/>
    <lineage>
        <taxon>Bacteria</taxon>
        <taxon>Pseudomonadati</taxon>
        <taxon>Bacteroidota</taxon>
        <taxon>Flavobacteriia</taxon>
        <taxon>Flavobacteriales</taxon>
        <taxon>Crocinitomicaceae</taxon>
        <taxon>Brumimicrobium</taxon>
    </lineage>
</organism>
<name>A0A2I0QZA4_9FLAO</name>